<reference evidence="6 7" key="1">
    <citation type="submission" date="2021-12" db="EMBL/GenBank/DDBJ databases">
        <title>Genome sequencing of bacteria with rrn-lacking chromosome and rrn-plasmid.</title>
        <authorList>
            <person name="Anda M."/>
            <person name="Iwasaki W."/>
        </authorList>
    </citation>
    <scope>NUCLEOTIDE SEQUENCE [LARGE SCALE GENOMIC DNA]</scope>
    <source>
        <strain evidence="6 7">NBRC 15940</strain>
    </source>
</reference>
<keyword evidence="3 5" id="KW-1133">Transmembrane helix</keyword>
<feature type="transmembrane region" description="Helical" evidence="5">
    <location>
        <begin position="97"/>
        <end position="113"/>
    </location>
</feature>
<evidence type="ECO:0000256" key="2">
    <source>
        <dbReference type="ARBA" id="ARBA00022692"/>
    </source>
</evidence>
<dbReference type="RefSeq" id="WP_338238056.1">
    <property type="nucleotide sequence ID" value="NZ_BQKE01000002.1"/>
</dbReference>
<feature type="transmembrane region" description="Helical" evidence="5">
    <location>
        <begin position="7"/>
        <end position="28"/>
    </location>
</feature>
<keyword evidence="2 5" id="KW-0812">Transmembrane</keyword>
<dbReference type="InterPro" id="IPR032808">
    <property type="entry name" value="DoxX"/>
</dbReference>
<comment type="caution">
    <text evidence="6">The sequence shown here is derived from an EMBL/GenBank/DDBJ whole genome shotgun (WGS) entry which is preliminary data.</text>
</comment>
<evidence type="ECO:0008006" key="8">
    <source>
        <dbReference type="Google" id="ProtNLM"/>
    </source>
</evidence>
<organism evidence="6 7">
    <name type="scientific">Persicobacter diffluens</name>
    <dbReference type="NCBI Taxonomy" id="981"/>
    <lineage>
        <taxon>Bacteria</taxon>
        <taxon>Pseudomonadati</taxon>
        <taxon>Bacteroidota</taxon>
        <taxon>Cytophagia</taxon>
        <taxon>Cytophagales</taxon>
        <taxon>Persicobacteraceae</taxon>
        <taxon>Persicobacter</taxon>
    </lineage>
</organism>
<keyword evidence="7" id="KW-1185">Reference proteome</keyword>
<protein>
    <recommendedName>
        <fullName evidence="8">DoxX family protein</fullName>
    </recommendedName>
</protein>
<keyword evidence="4 5" id="KW-0472">Membrane</keyword>
<accession>A0AAN4W1Y7</accession>
<evidence type="ECO:0000256" key="1">
    <source>
        <dbReference type="ARBA" id="ARBA00004141"/>
    </source>
</evidence>
<name>A0AAN4W1Y7_9BACT</name>
<sequence length="126" mass="13552">MKITELIARILLGLSMTIFGLNKFLNFIPMGEMPEAEANLMGAFAASGFMFPAIALVEIIGGVLLLTNRMIGLALVILAPIIVNILLVHLFLAPAGLAIALVQVALIGILFYAHKEKFYPMISLKG</sequence>
<dbReference type="EMBL" id="BQKE01000002">
    <property type="protein sequence ID" value="GJM62822.1"/>
    <property type="molecule type" value="Genomic_DNA"/>
</dbReference>
<dbReference type="AlphaFoldDB" id="A0AAN4W1Y7"/>
<comment type="subcellular location">
    <subcellularLocation>
        <location evidence="1">Membrane</location>
        <topology evidence="1">Multi-pass membrane protein</topology>
    </subcellularLocation>
</comment>
<proteinExistence type="predicted"/>
<evidence type="ECO:0000256" key="5">
    <source>
        <dbReference type="SAM" id="Phobius"/>
    </source>
</evidence>
<dbReference type="GO" id="GO:0016020">
    <property type="term" value="C:membrane"/>
    <property type="evidence" value="ECO:0007669"/>
    <property type="project" value="UniProtKB-SubCell"/>
</dbReference>
<feature type="transmembrane region" description="Helical" evidence="5">
    <location>
        <begin position="73"/>
        <end position="91"/>
    </location>
</feature>
<feature type="transmembrane region" description="Helical" evidence="5">
    <location>
        <begin position="40"/>
        <end position="66"/>
    </location>
</feature>
<gene>
    <name evidence="6" type="ORF">PEDI_33740</name>
</gene>
<dbReference type="Proteomes" id="UP001310022">
    <property type="component" value="Unassembled WGS sequence"/>
</dbReference>
<dbReference type="Pfam" id="PF07681">
    <property type="entry name" value="DoxX"/>
    <property type="match status" value="1"/>
</dbReference>
<evidence type="ECO:0000256" key="4">
    <source>
        <dbReference type="ARBA" id="ARBA00023136"/>
    </source>
</evidence>
<evidence type="ECO:0000313" key="6">
    <source>
        <dbReference type="EMBL" id="GJM62822.1"/>
    </source>
</evidence>
<evidence type="ECO:0000313" key="7">
    <source>
        <dbReference type="Proteomes" id="UP001310022"/>
    </source>
</evidence>
<evidence type="ECO:0000256" key="3">
    <source>
        <dbReference type="ARBA" id="ARBA00022989"/>
    </source>
</evidence>